<protein>
    <submittedName>
        <fullName evidence="1">Uncharacterized protein</fullName>
    </submittedName>
</protein>
<evidence type="ECO:0000313" key="2">
    <source>
        <dbReference type="Proteomes" id="UP001364472"/>
    </source>
</evidence>
<evidence type="ECO:0000313" key="1">
    <source>
        <dbReference type="EMBL" id="MEJ1248433.1"/>
    </source>
</evidence>
<organism evidence="1 2">
    <name type="scientific">Denitratimonas tolerans</name>
    <dbReference type="NCBI Taxonomy" id="1338420"/>
    <lineage>
        <taxon>Bacteria</taxon>
        <taxon>Pseudomonadati</taxon>
        <taxon>Pseudomonadota</taxon>
        <taxon>Gammaproteobacteria</taxon>
        <taxon>Lysobacterales</taxon>
        <taxon>Lysobacteraceae</taxon>
        <taxon>Denitratimonas</taxon>
    </lineage>
</organism>
<sequence>MNIISVTGLRPLGIKVPQVVRYMDKAWVQHFFETGELLLTTFQNCRVHEDASRRDNDEGVARFSLENNISSMSGNIRAGSNSYMLCGSLVESTELSTKFEADAYFLINDPIQFADTIARWLPGFAEGHLGPCIYRPERRINRKVDSQLLPEPPFPIDRPEVDPSQADLNDAMNKLRADAGKNIHQALGFDPLFCKDLSFASEAEFRFVWTIADEVNDKLVIKCPAAIQFCSTHIPIKKPYQATRPKDGSGFFVATSTPPCEEQS</sequence>
<dbReference type="AlphaFoldDB" id="A0AAW9R2M6"/>
<accession>A0AAW9R2M6</accession>
<dbReference type="EMBL" id="JBBDHC010000002">
    <property type="protein sequence ID" value="MEJ1248433.1"/>
    <property type="molecule type" value="Genomic_DNA"/>
</dbReference>
<dbReference type="RefSeq" id="WP_337334151.1">
    <property type="nucleotide sequence ID" value="NZ_JBBDHC010000002.1"/>
</dbReference>
<keyword evidence="2" id="KW-1185">Reference proteome</keyword>
<proteinExistence type="predicted"/>
<comment type="caution">
    <text evidence="1">The sequence shown here is derived from an EMBL/GenBank/DDBJ whole genome shotgun (WGS) entry which is preliminary data.</text>
</comment>
<name>A0AAW9R2M6_9GAMM</name>
<gene>
    <name evidence="1" type="ORF">WB794_01900</name>
</gene>
<reference evidence="1 2" key="1">
    <citation type="journal article" date="2016" name="Antonie Van Leeuwenhoek">
        <title>Denitratimonas tolerans gen. nov., sp. nov., a denitrifying bacterium isolated from a bioreactor for tannery wastewater treatment.</title>
        <authorList>
            <person name="Han S.I."/>
            <person name="Kim J.O."/>
            <person name="Lee Y.R."/>
            <person name="Ekpeghere K.I."/>
            <person name="Koh S.C."/>
            <person name="Whang K.S."/>
        </authorList>
    </citation>
    <scope>NUCLEOTIDE SEQUENCE [LARGE SCALE GENOMIC DNA]</scope>
    <source>
        <strain evidence="1 2">KACC 17565</strain>
    </source>
</reference>
<dbReference type="Proteomes" id="UP001364472">
    <property type="component" value="Unassembled WGS sequence"/>
</dbReference>